<reference evidence="2 3" key="1">
    <citation type="submission" date="2016-10" db="EMBL/GenBank/DDBJ databases">
        <authorList>
            <person name="de Groot N.N."/>
        </authorList>
    </citation>
    <scope>NUCLEOTIDE SEQUENCE [LARGE SCALE GENOMIC DNA]</scope>
    <source>
        <strain evidence="2 3">CGMCC 1.10238</strain>
    </source>
</reference>
<dbReference type="AlphaFoldDB" id="A0A1H8GW83"/>
<evidence type="ECO:0000313" key="1">
    <source>
        <dbReference type="EMBL" id="QWU14360.1"/>
    </source>
</evidence>
<proteinExistence type="predicted"/>
<sequence>MVKIIKLFEDGTIDYYEAENEDSFNRINEVRVNDIDVSKAIEWQIKHALKNSKVENVDFKRQEFSFDRQLVKFGNTGNLLLKYVYQENEKIDEIIQEFESKK</sequence>
<gene>
    <name evidence="1" type="ORF">KP014_20860</name>
    <name evidence="2" type="ORF">SAMN04487895_101663</name>
</gene>
<dbReference type="STRING" id="1333845.SAMN04487895_101663"/>
<dbReference type="Proteomes" id="UP000198809">
    <property type="component" value="Unassembled WGS sequence"/>
</dbReference>
<organism evidence="2 3">
    <name type="scientific">Paenibacillus sophorae</name>
    <dbReference type="NCBI Taxonomy" id="1333845"/>
    <lineage>
        <taxon>Bacteria</taxon>
        <taxon>Bacillati</taxon>
        <taxon>Bacillota</taxon>
        <taxon>Bacilli</taxon>
        <taxon>Bacillales</taxon>
        <taxon>Paenibacillaceae</taxon>
        <taxon>Paenibacillus</taxon>
    </lineage>
</organism>
<dbReference type="RefSeq" id="WP_036588341.1">
    <property type="nucleotide sequence ID" value="NZ_CP076607.1"/>
</dbReference>
<dbReference type="EMBL" id="CP076607">
    <property type="protein sequence ID" value="QWU14360.1"/>
    <property type="molecule type" value="Genomic_DNA"/>
</dbReference>
<evidence type="ECO:0000313" key="2">
    <source>
        <dbReference type="EMBL" id="SEN48125.1"/>
    </source>
</evidence>
<dbReference type="Proteomes" id="UP000683429">
    <property type="component" value="Chromosome"/>
</dbReference>
<evidence type="ECO:0000313" key="3">
    <source>
        <dbReference type="Proteomes" id="UP000198809"/>
    </source>
</evidence>
<accession>A0A1H8GW83</accession>
<name>A0A1H8GW83_9BACL</name>
<dbReference type="EMBL" id="FODH01000001">
    <property type="protein sequence ID" value="SEN48125.1"/>
    <property type="molecule type" value="Genomic_DNA"/>
</dbReference>
<protein>
    <submittedName>
        <fullName evidence="2">Uncharacterized protein</fullName>
    </submittedName>
</protein>
<reference evidence="1 4" key="2">
    <citation type="submission" date="2021-06" db="EMBL/GenBank/DDBJ databases">
        <title>Whole genome sequence of Paenibacillus sophorae DSM23020 for comparative genomics.</title>
        <authorList>
            <person name="Kim M.-J."/>
            <person name="Lee G."/>
            <person name="Shin J.-H."/>
        </authorList>
    </citation>
    <scope>NUCLEOTIDE SEQUENCE [LARGE SCALE GENOMIC DNA]</scope>
    <source>
        <strain evidence="1 4">DSM 23020</strain>
    </source>
</reference>
<keyword evidence="4" id="KW-1185">Reference proteome</keyword>
<evidence type="ECO:0000313" key="4">
    <source>
        <dbReference type="Proteomes" id="UP000683429"/>
    </source>
</evidence>